<evidence type="ECO:0000313" key="1">
    <source>
        <dbReference type="EMBL" id="KAF9522249.1"/>
    </source>
</evidence>
<name>A0A9P6E4H1_9AGAR</name>
<sequence>MTRMFLFQERPTERLINIRNRRTYHQLGSSRRSRCTPVSGSLFALSYATYPFSSPLPPRPHFPFPFPFPFLLYPSINSSME</sequence>
<protein>
    <submittedName>
        <fullName evidence="1">Uncharacterized protein</fullName>
    </submittedName>
</protein>
<evidence type="ECO:0000313" key="2">
    <source>
        <dbReference type="Proteomes" id="UP000807306"/>
    </source>
</evidence>
<dbReference type="EMBL" id="MU157954">
    <property type="protein sequence ID" value="KAF9522249.1"/>
    <property type="molecule type" value="Genomic_DNA"/>
</dbReference>
<reference evidence="1" key="1">
    <citation type="submission" date="2020-11" db="EMBL/GenBank/DDBJ databases">
        <authorList>
            <consortium name="DOE Joint Genome Institute"/>
            <person name="Ahrendt S."/>
            <person name="Riley R."/>
            <person name="Andreopoulos W."/>
            <person name="Labutti K."/>
            <person name="Pangilinan J."/>
            <person name="Ruiz-Duenas F.J."/>
            <person name="Barrasa J.M."/>
            <person name="Sanchez-Garcia M."/>
            <person name="Camarero S."/>
            <person name="Miyauchi S."/>
            <person name="Serrano A."/>
            <person name="Linde D."/>
            <person name="Babiker R."/>
            <person name="Drula E."/>
            <person name="Ayuso-Fernandez I."/>
            <person name="Pacheco R."/>
            <person name="Padilla G."/>
            <person name="Ferreira P."/>
            <person name="Barriuso J."/>
            <person name="Kellner H."/>
            <person name="Castanera R."/>
            <person name="Alfaro M."/>
            <person name="Ramirez L."/>
            <person name="Pisabarro A.G."/>
            <person name="Kuo A."/>
            <person name="Tritt A."/>
            <person name="Lipzen A."/>
            <person name="He G."/>
            <person name="Yan M."/>
            <person name="Ng V."/>
            <person name="Cullen D."/>
            <person name="Martin F."/>
            <person name="Rosso M.-N."/>
            <person name="Henrissat B."/>
            <person name="Hibbett D."/>
            <person name="Martinez A.T."/>
            <person name="Grigoriev I.V."/>
        </authorList>
    </citation>
    <scope>NUCLEOTIDE SEQUENCE</scope>
    <source>
        <strain evidence="1">CBS 506.95</strain>
    </source>
</reference>
<comment type="caution">
    <text evidence="1">The sequence shown here is derived from an EMBL/GenBank/DDBJ whole genome shotgun (WGS) entry which is preliminary data.</text>
</comment>
<proteinExistence type="predicted"/>
<keyword evidence="2" id="KW-1185">Reference proteome</keyword>
<dbReference type="AlphaFoldDB" id="A0A9P6E4H1"/>
<dbReference type="Proteomes" id="UP000807306">
    <property type="component" value="Unassembled WGS sequence"/>
</dbReference>
<accession>A0A9P6E4H1</accession>
<gene>
    <name evidence="1" type="ORF">CPB83DRAFT_864748</name>
</gene>
<organism evidence="1 2">
    <name type="scientific">Crepidotus variabilis</name>
    <dbReference type="NCBI Taxonomy" id="179855"/>
    <lineage>
        <taxon>Eukaryota</taxon>
        <taxon>Fungi</taxon>
        <taxon>Dikarya</taxon>
        <taxon>Basidiomycota</taxon>
        <taxon>Agaricomycotina</taxon>
        <taxon>Agaricomycetes</taxon>
        <taxon>Agaricomycetidae</taxon>
        <taxon>Agaricales</taxon>
        <taxon>Agaricineae</taxon>
        <taxon>Crepidotaceae</taxon>
        <taxon>Crepidotus</taxon>
    </lineage>
</organism>